<name>A0A418WB05_9PROT</name>
<evidence type="ECO:0000313" key="2">
    <source>
        <dbReference type="EMBL" id="RJF87233.1"/>
    </source>
</evidence>
<proteinExistence type="predicted"/>
<evidence type="ECO:0000256" key="1">
    <source>
        <dbReference type="SAM" id="Phobius"/>
    </source>
</evidence>
<sequence>MADDIIKFIKAAQAKHSAKAGAICLMGYSSGCFVALAVAAKLKASGFGRLAYIGLGDLPIFPLGRQPAVANGVGQVIPRNDPSFVLPGGGKPEVMKFPVDAVILKNYYQTAGNGPIKPFARKPNGTRGWWWASGMLYGEVHGMILEWDNVRAEVLAGIDKLSHFGPLARLALADQCHIQFCKGYCPGQFRTDATAAMLDYIRANP</sequence>
<dbReference type="SUPFAM" id="SSF53474">
    <property type="entry name" value="alpha/beta-Hydrolases"/>
    <property type="match status" value="1"/>
</dbReference>
<evidence type="ECO:0000313" key="3">
    <source>
        <dbReference type="Proteomes" id="UP000284605"/>
    </source>
</evidence>
<keyword evidence="1" id="KW-0812">Transmembrane</keyword>
<keyword evidence="1" id="KW-1133">Transmembrane helix</keyword>
<feature type="transmembrane region" description="Helical" evidence="1">
    <location>
        <begin position="20"/>
        <end position="40"/>
    </location>
</feature>
<gene>
    <name evidence="2" type="ORF">D3874_09485</name>
</gene>
<protein>
    <submittedName>
        <fullName evidence="2">Uncharacterized protein</fullName>
    </submittedName>
</protein>
<keyword evidence="1" id="KW-0472">Membrane</keyword>
<dbReference type="OrthoDB" id="9976926at2"/>
<accession>A0A418WB05</accession>
<organism evidence="2 3">
    <name type="scientific">Oleomonas cavernae</name>
    <dbReference type="NCBI Taxonomy" id="2320859"/>
    <lineage>
        <taxon>Bacteria</taxon>
        <taxon>Pseudomonadati</taxon>
        <taxon>Pseudomonadota</taxon>
        <taxon>Alphaproteobacteria</taxon>
        <taxon>Acetobacterales</taxon>
        <taxon>Acetobacteraceae</taxon>
        <taxon>Oleomonas</taxon>
    </lineage>
</organism>
<dbReference type="Gene3D" id="3.40.50.1820">
    <property type="entry name" value="alpha/beta hydrolase"/>
    <property type="match status" value="1"/>
</dbReference>
<dbReference type="Proteomes" id="UP000284605">
    <property type="component" value="Unassembled WGS sequence"/>
</dbReference>
<comment type="caution">
    <text evidence="2">The sequence shown here is derived from an EMBL/GenBank/DDBJ whole genome shotgun (WGS) entry which is preliminary data.</text>
</comment>
<keyword evidence="3" id="KW-1185">Reference proteome</keyword>
<reference evidence="2 3" key="1">
    <citation type="submission" date="2018-09" db="EMBL/GenBank/DDBJ databases">
        <authorList>
            <person name="Zhu H."/>
        </authorList>
    </citation>
    <scope>NUCLEOTIDE SEQUENCE [LARGE SCALE GENOMIC DNA]</scope>
    <source>
        <strain evidence="2 3">K1W22B-8</strain>
    </source>
</reference>
<dbReference type="RefSeq" id="WP_119777875.1">
    <property type="nucleotide sequence ID" value="NZ_QYUK01000011.1"/>
</dbReference>
<dbReference type="AlphaFoldDB" id="A0A418WB05"/>
<dbReference type="EMBL" id="QYUK01000011">
    <property type="protein sequence ID" value="RJF87233.1"/>
    <property type="molecule type" value="Genomic_DNA"/>
</dbReference>
<dbReference type="InterPro" id="IPR029058">
    <property type="entry name" value="AB_hydrolase_fold"/>
</dbReference>